<sequence length="161" mass="19124">MSWTESGFGFNDYCLLGFIIIAWGVFFFLPKVFSKQFTVLIFLYSLIVPSIIDNSFGIAPFDYYDIMDGPQYTGMDLVLYLLYPPYGYIFLYFYKKLCKSDKYIVLFISVATLVSFCFEWLNHKIGIFHYKHGYQIIYSICFYLITQTILIVYYRIVELKH</sequence>
<feature type="transmembrane region" description="Helical" evidence="1">
    <location>
        <begin position="77"/>
        <end position="94"/>
    </location>
</feature>
<comment type="caution">
    <text evidence="2">The sequence shown here is derived from an EMBL/GenBank/DDBJ whole genome shotgun (WGS) entry which is preliminary data.</text>
</comment>
<name>A0A852TCR0_9BACI</name>
<dbReference type="Proteomes" id="UP000548423">
    <property type="component" value="Unassembled WGS sequence"/>
</dbReference>
<dbReference type="AlphaFoldDB" id="A0A852TCR0"/>
<evidence type="ECO:0000313" key="2">
    <source>
        <dbReference type="EMBL" id="NYE06610.1"/>
    </source>
</evidence>
<reference evidence="3" key="2">
    <citation type="submission" date="2020-08" db="EMBL/GenBank/DDBJ databases">
        <title>The Agave Microbiome: Exploring the role of microbial communities in plant adaptations to desert environments.</title>
        <authorList>
            <person name="Partida-Martinez L.P."/>
        </authorList>
    </citation>
    <scope>NUCLEOTIDE SEQUENCE [LARGE SCALE GENOMIC DNA]</scope>
    <source>
        <strain evidence="3">AT2.8</strain>
    </source>
</reference>
<evidence type="ECO:0000313" key="3">
    <source>
        <dbReference type="Proteomes" id="UP000548423"/>
    </source>
</evidence>
<keyword evidence="1" id="KW-0472">Membrane</keyword>
<accession>A0A852TCR0</accession>
<gene>
    <name evidence="2" type="ORF">F4694_003390</name>
</gene>
<keyword evidence="1" id="KW-1133">Transmembrane helix</keyword>
<feature type="transmembrane region" description="Helical" evidence="1">
    <location>
        <begin position="13"/>
        <end position="30"/>
    </location>
</feature>
<organism evidence="2 3">
    <name type="scientific">Neobacillus niacini</name>
    <dbReference type="NCBI Taxonomy" id="86668"/>
    <lineage>
        <taxon>Bacteria</taxon>
        <taxon>Bacillati</taxon>
        <taxon>Bacillota</taxon>
        <taxon>Bacilli</taxon>
        <taxon>Bacillales</taxon>
        <taxon>Bacillaceae</taxon>
        <taxon>Neobacillus</taxon>
    </lineage>
</organism>
<evidence type="ECO:0000256" key="1">
    <source>
        <dbReference type="SAM" id="Phobius"/>
    </source>
</evidence>
<feature type="transmembrane region" description="Helical" evidence="1">
    <location>
        <begin position="37"/>
        <end position="57"/>
    </location>
</feature>
<feature type="transmembrane region" description="Helical" evidence="1">
    <location>
        <begin position="133"/>
        <end position="154"/>
    </location>
</feature>
<feature type="transmembrane region" description="Helical" evidence="1">
    <location>
        <begin position="103"/>
        <end position="121"/>
    </location>
</feature>
<dbReference type="EMBL" id="JACCBX010000007">
    <property type="protein sequence ID" value="NYE06610.1"/>
    <property type="molecule type" value="Genomic_DNA"/>
</dbReference>
<proteinExistence type="predicted"/>
<protein>
    <submittedName>
        <fullName evidence="2">Uncharacterized protein</fullName>
    </submittedName>
</protein>
<keyword evidence="1" id="KW-0812">Transmembrane</keyword>
<reference evidence="3" key="1">
    <citation type="submission" date="2020-07" db="EMBL/GenBank/DDBJ databases">
        <authorList>
            <person name="Partida-Martinez L."/>
            <person name="Huntemann M."/>
            <person name="Clum A."/>
            <person name="Wang J."/>
            <person name="Palaniappan K."/>
            <person name="Ritter S."/>
            <person name="Chen I.-M."/>
            <person name="Stamatis D."/>
            <person name="Reddy T."/>
            <person name="O'Malley R."/>
            <person name="Daum C."/>
            <person name="Shapiro N."/>
            <person name="Ivanova N."/>
            <person name="Kyrpides N."/>
            <person name="Woyke T."/>
        </authorList>
    </citation>
    <scope>NUCLEOTIDE SEQUENCE [LARGE SCALE GENOMIC DNA]</scope>
    <source>
        <strain evidence="3">AT2.8</strain>
    </source>
</reference>